<gene>
    <name evidence="1" type="ORF">ICL16_31600</name>
</gene>
<dbReference type="RefSeq" id="WP_190835551.1">
    <property type="nucleotide sequence ID" value="NZ_CAWPPI010000095.1"/>
</dbReference>
<dbReference type="AlphaFoldDB" id="A0A8J6XGM5"/>
<evidence type="ECO:0000313" key="2">
    <source>
        <dbReference type="Proteomes" id="UP000629098"/>
    </source>
</evidence>
<protein>
    <submittedName>
        <fullName evidence="1">Uncharacterized protein</fullName>
    </submittedName>
</protein>
<proteinExistence type="predicted"/>
<evidence type="ECO:0000313" key="1">
    <source>
        <dbReference type="EMBL" id="MBD2776480.1"/>
    </source>
</evidence>
<comment type="caution">
    <text evidence="1">The sequence shown here is derived from an EMBL/GenBank/DDBJ whole genome shotgun (WGS) entry which is preliminary data.</text>
</comment>
<dbReference type="Proteomes" id="UP000629098">
    <property type="component" value="Unassembled WGS sequence"/>
</dbReference>
<reference evidence="1" key="1">
    <citation type="submission" date="2020-09" db="EMBL/GenBank/DDBJ databases">
        <title>Iningainema tapete sp. nov. (Scytonemataceae, Cyanobacteria) from greenhouses in central Florida (USA) produces two types of nodularin with biosynthetic potential for microcystin-LR and anabaenopeptins.</title>
        <authorList>
            <person name="Berthold D.E."/>
            <person name="Lefler F.W."/>
            <person name="Huang I.-S."/>
            <person name="Abdulla H."/>
            <person name="Zimba P.V."/>
            <person name="Laughinghouse H.D. IV."/>
        </authorList>
    </citation>
    <scope>NUCLEOTIDE SEQUENCE</scope>
    <source>
        <strain evidence="1">BLCCT55</strain>
    </source>
</reference>
<name>A0A8J6XGM5_9CYAN</name>
<keyword evidence="2" id="KW-1185">Reference proteome</keyword>
<dbReference type="EMBL" id="JACXAE010000095">
    <property type="protein sequence ID" value="MBD2776480.1"/>
    <property type="molecule type" value="Genomic_DNA"/>
</dbReference>
<accession>A0A8J6XGM5</accession>
<organism evidence="1 2">
    <name type="scientific">Iningainema tapete BLCC-T55</name>
    <dbReference type="NCBI Taxonomy" id="2748662"/>
    <lineage>
        <taxon>Bacteria</taxon>
        <taxon>Bacillati</taxon>
        <taxon>Cyanobacteriota</taxon>
        <taxon>Cyanophyceae</taxon>
        <taxon>Nostocales</taxon>
        <taxon>Scytonemataceae</taxon>
        <taxon>Iningainema tapete</taxon>
    </lineage>
</organism>
<sequence length="82" mass="9208">MLKKTIEEDSNLSTEDKVEALEQIKIIAEARINLQDSTRYKMANRSIMILKGMTVDLPPNSKFVVASMELLPRITEALLSAT</sequence>